<protein>
    <submittedName>
        <fullName evidence="1">Uncharacterized protein</fullName>
    </submittedName>
</protein>
<name>Q7MNB3_VIBVY</name>
<gene>
    <name evidence="1" type="ordered locus">VV0804</name>
</gene>
<dbReference type="EMBL" id="BA000037">
    <property type="protein sequence ID" value="BAC93568.1"/>
    <property type="molecule type" value="Genomic_DNA"/>
</dbReference>
<evidence type="ECO:0000313" key="1">
    <source>
        <dbReference type="EMBL" id="BAC93568.1"/>
    </source>
</evidence>
<proteinExistence type="predicted"/>
<sequence>MRHYLSHSSVFFQQLTAQCSTCGSRIKQMSKSNVLHHVDEQSLNDLIRRHESFTLTNVKNFNQTVKKVERLIEKQGLSCRVYTAGRSATMAAALASGPAVIFGLASAAAIAAHKVATLNPDYEIAKYPLADKLVVNFKK</sequence>
<dbReference type="KEGG" id="vvy:VV0804"/>
<dbReference type="HOGENOM" id="CLU_140918_1_0_6"/>
<reference evidence="1 2" key="1">
    <citation type="journal article" date="2003" name="Genome Res.">
        <title>Comparative genome analysis of Vibrio vulnificus, a marine pathogen.</title>
        <authorList>
            <person name="Chen C.Y."/>
            <person name="Wu K.M."/>
            <person name="Chang Y.C."/>
            <person name="Chang C.H."/>
            <person name="Tsai H.C."/>
            <person name="Liao T.L."/>
            <person name="Liu Y.M."/>
            <person name="Chen H.J."/>
            <person name="Shen A.B."/>
            <person name="Li J.C."/>
            <person name="Su T.L."/>
            <person name="Shao C.P."/>
            <person name="Lee C.T."/>
            <person name="Hor L.I."/>
            <person name="Tsai S.F."/>
        </authorList>
    </citation>
    <scope>NUCLEOTIDE SEQUENCE [LARGE SCALE GENOMIC DNA]</scope>
    <source>
        <strain evidence="1 2">YJ016</strain>
    </source>
</reference>
<accession>Q7MNB3</accession>
<dbReference type="Proteomes" id="UP000002675">
    <property type="component" value="Chromosome I"/>
</dbReference>
<organism evidence="1 2">
    <name type="scientific">Vibrio vulnificus (strain YJ016)</name>
    <dbReference type="NCBI Taxonomy" id="196600"/>
    <lineage>
        <taxon>Bacteria</taxon>
        <taxon>Pseudomonadati</taxon>
        <taxon>Pseudomonadota</taxon>
        <taxon>Gammaproteobacteria</taxon>
        <taxon>Vibrionales</taxon>
        <taxon>Vibrionaceae</taxon>
        <taxon>Vibrio</taxon>
    </lineage>
</organism>
<dbReference type="eggNOG" id="ENOG50330IF">
    <property type="taxonomic scope" value="Bacteria"/>
</dbReference>
<dbReference type="STRING" id="672.VV93_v1c19640"/>
<dbReference type="AlphaFoldDB" id="Q7MNB3"/>
<evidence type="ECO:0000313" key="2">
    <source>
        <dbReference type="Proteomes" id="UP000002675"/>
    </source>
</evidence>